<evidence type="ECO:0000313" key="1">
    <source>
        <dbReference type="EMBL" id="NWK57726.1"/>
    </source>
</evidence>
<sequence>MKLPLIFMALMLLPIILIGGESVDQRENVQNYIKYSDFVVDICVYERELLPATPKFPKNRLVSRAVVTGVHKGDIRIGTKLEFYHLSDIRPKPVKGFKTVVEGELRTFFFSSDDGVLKDGKYTIEGDGHFGFERLKGDFAKAFQSELKVNPAFKK</sequence>
<proteinExistence type="predicted"/>
<dbReference type="AlphaFoldDB" id="A0A851GK61"/>
<dbReference type="Proteomes" id="UP000557872">
    <property type="component" value="Unassembled WGS sequence"/>
</dbReference>
<evidence type="ECO:0000313" key="2">
    <source>
        <dbReference type="Proteomes" id="UP000557872"/>
    </source>
</evidence>
<name>A0A851GK61_9BACT</name>
<protein>
    <submittedName>
        <fullName evidence="1">Uncharacterized protein</fullName>
    </submittedName>
</protein>
<comment type="caution">
    <text evidence="1">The sequence shown here is derived from an EMBL/GenBank/DDBJ whole genome shotgun (WGS) entry which is preliminary data.</text>
</comment>
<reference evidence="1 2" key="1">
    <citation type="submission" date="2020-07" db="EMBL/GenBank/DDBJ databases">
        <title>Roseicoccus Jingziensis gen. nov., sp. nov., isolated from coastal seawater.</title>
        <authorList>
            <person name="Feng X."/>
        </authorList>
    </citation>
    <scope>NUCLEOTIDE SEQUENCE [LARGE SCALE GENOMIC DNA]</scope>
    <source>
        <strain evidence="1 2">N1E253</strain>
    </source>
</reference>
<dbReference type="RefSeq" id="WP_178935123.1">
    <property type="nucleotide sequence ID" value="NZ_JACBAZ010000026.1"/>
</dbReference>
<keyword evidence="2" id="KW-1185">Reference proteome</keyword>
<gene>
    <name evidence="1" type="ORF">HW115_19060</name>
</gene>
<organism evidence="1 2">
    <name type="scientific">Oceaniferula marina</name>
    <dbReference type="NCBI Taxonomy" id="2748318"/>
    <lineage>
        <taxon>Bacteria</taxon>
        <taxon>Pseudomonadati</taxon>
        <taxon>Verrucomicrobiota</taxon>
        <taxon>Verrucomicrobiia</taxon>
        <taxon>Verrucomicrobiales</taxon>
        <taxon>Verrucomicrobiaceae</taxon>
        <taxon>Oceaniferula</taxon>
    </lineage>
</organism>
<dbReference type="EMBL" id="JACBAZ010000026">
    <property type="protein sequence ID" value="NWK57726.1"/>
    <property type="molecule type" value="Genomic_DNA"/>
</dbReference>
<accession>A0A851GK61</accession>